<dbReference type="Pfam" id="PF00069">
    <property type="entry name" value="Pkinase"/>
    <property type="match status" value="1"/>
</dbReference>
<keyword evidence="12" id="KW-1185">Reference proteome</keyword>
<feature type="compositionally biased region" description="Polar residues" evidence="9">
    <location>
        <begin position="1042"/>
        <end position="1051"/>
    </location>
</feature>
<evidence type="ECO:0000256" key="5">
    <source>
        <dbReference type="ARBA" id="ARBA00022777"/>
    </source>
</evidence>
<feature type="compositionally biased region" description="Polar residues" evidence="9">
    <location>
        <begin position="904"/>
        <end position="926"/>
    </location>
</feature>
<feature type="region of interest" description="Disordered" evidence="9">
    <location>
        <begin position="1"/>
        <end position="88"/>
    </location>
</feature>
<keyword evidence="2" id="KW-0723">Serine/threonine-protein kinase</keyword>
<comment type="catalytic activity">
    <reaction evidence="8">
        <text>L-seryl-[protein] + ATP = O-phospho-L-seryl-[protein] + ADP + H(+)</text>
        <dbReference type="Rhea" id="RHEA:17989"/>
        <dbReference type="Rhea" id="RHEA-COMP:9863"/>
        <dbReference type="Rhea" id="RHEA-COMP:11604"/>
        <dbReference type="ChEBI" id="CHEBI:15378"/>
        <dbReference type="ChEBI" id="CHEBI:29999"/>
        <dbReference type="ChEBI" id="CHEBI:30616"/>
        <dbReference type="ChEBI" id="CHEBI:83421"/>
        <dbReference type="ChEBI" id="CHEBI:456216"/>
        <dbReference type="EC" id="2.7.11.1"/>
    </reaction>
</comment>
<gene>
    <name evidence="11" type="ORF">BZG36_00686</name>
</gene>
<feature type="region of interest" description="Disordered" evidence="9">
    <location>
        <begin position="173"/>
        <end position="206"/>
    </location>
</feature>
<feature type="compositionally biased region" description="Low complexity" evidence="9">
    <location>
        <begin position="756"/>
        <end position="775"/>
    </location>
</feature>
<keyword evidence="4" id="KW-0547">Nucleotide-binding</keyword>
<dbReference type="GO" id="GO:0005524">
    <property type="term" value="F:ATP binding"/>
    <property type="evidence" value="ECO:0007669"/>
    <property type="project" value="UniProtKB-KW"/>
</dbReference>
<feature type="compositionally biased region" description="Low complexity" evidence="9">
    <location>
        <begin position="55"/>
        <end position="84"/>
    </location>
</feature>
<feature type="compositionally biased region" description="Low complexity" evidence="9">
    <location>
        <begin position="787"/>
        <end position="798"/>
    </location>
</feature>
<dbReference type="AlphaFoldDB" id="A0A261Y6S1"/>
<dbReference type="Gene3D" id="1.10.510.10">
    <property type="entry name" value="Transferase(Phosphotransferase) domain 1"/>
    <property type="match status" value="1"/>
</dbReference>
<dbReference type="GO" id="GO:0007015">
    <property type="term" value="P:actin filament organization"/>
    <property type="evidence" value="ECO:0007669"/>
    <property type="project" value="TreeGrafter"/>
</dbReference>
<feature type="domain" description="Protein kinase" evidence="10">
    <location>
        <begin position="332"/>
        <end position="604"/>
    </location>
</feature>
<dbReference type="EMBL" id="MVBO01000004">
    <property type="protein sequence ID" value="OZJ06302.1"/>
    <property type="molecule type" value="Genomic_DNA"/>
</dbReference>
<dbReference type="PANTHER" id="PTHR22967:SF57">
    <property type="entry name" value="AUXILIN, ISOFORM A-RELATED"/>
    <property type="match status" value="1"/>
</dbReference>
<dbReference type="PROSITE" id="PS00108">
    <property type="entry name" value="PROTEIN_KINASE_ST"/>
    <property type="match status" value="1"/>
</dbReference>
<dbReference type="EC" id="2.7.11.1" evidence="1"/>
<feature type="compositionally biased region" description="Polar residues" evidence="9">
    <location>
        <begin position="1063"/>
        <end position="1072"/>
    </location>
</feature>
<keyword evidence="3" id="KW-0808">Transferase</keyword>
<keyword evidence="6" id="KW-0067">ATP-binding</keyword>
<dbReference type="OrthoDB" id="2018507at2759"/>
<dbReference type="SMART" id="SM00220">
    <property type="entry name" value="S_TKc"/>
    <property type="match status" value="1"/>
</dbReference>
<evidence type="ECO:0000256" key="9">
    <source>
        <dbReference type="SAM" id="MobiDB-lite"/>
    </source>
</evidence>
<evidence type="ECO:0000313" key="12">
    <source>
        <dbReference type="Proteomes" id="UP000242875"/>
    </source>
</evidence>
<feature type="compositionally biased region" description="Polar residues" evidence="9">
    <location>
        <begin position="37"/>
        <end position="54"/>
    </location>
</feature>
<dbReference type="GO" id="GO:0000147">
    <property type="term" value="P:actin cortical patch assembly"/>
    <property type="evidence" value="ECO:0007669"/>
    <property type="project" value="TreeGrafter"/>
</dbReference>
<evidence type="ECO:0000313" key="11">
    <source>
        <dbReference type="EMBL" id="OZJ06302.1"/>
    </source>
</evidence>
<feature type="compositionally biased region" description="Low complexity" evidence="9">
    <location>
        <begin position="1100"/>
        <end position="1110"/>
    </location>
</feature>
<sequence>MTDPSAALLNLLQKPDKGSQNPLLSLLQNPNQPTQNASTEHGSTNALSPQSEQLGGSPSSYGMSPSGNQHRSSYSSMPNQSQSMGPMAASSLLQSLNAPTTLQDAKDLADTDTNIPQPQQAFTDGNEGRKPNRSAASAQSLLDSILGINKPQVEAQSNNEGSGITQNVAQGDLIPERSPQGDQTTLSESASATAASGSTAASPASSKPIFNYVNPFHLLSQSPRPAADRQSSGRASTRSQLTNTSSVADLAVQSNHPSQMSDKENNNVPHTHTQAGKSSSISSYRFPLRRKINLKIKEHGLNFANHDTEFTPIALLPSKLAYRKGALITVSEELICYVTKGGYAHVYLVRAETLMEPIVLKRLAVPDQEGLDNVNKEIYVMRKLKGHRNIVAYIDSQSGKLATGGYEIMILMEYCSGGGVIDLMNSRLQHRLTESEILKIFSDVCEAVACMHYHNPPILHRDLKIENVLISSHANYKLSDFGSCAVSAGNYVPKTLQELQMLDADIQKHTTMQYRPPEMIDVYQRKPINEKADIWALGVLLYKLCYYTTPFENEGPLAIMNASFTIPTFPAFSSDVQKLIKYMLREDGEKRPNIYQVMWKTSQMRGIECPIKNVSASLFSTKEYAFANNSLQIYPDPKRTKKPAVEAYPVVQNSNDLFQPLQNPSETLPTIKPMRRGRPNKDTTEVSGKSSSSTSANGFDDSFGNSVDVDVDANVTLTFDVDGGVTDPHKLFRLGEVDKGKDEQSLLPPPHMLAKSTFSGFNSPSSQSPSLRPSPDFTGNGRQGKESASSIKPSSITSVTRSSKAPKAAFADLAGPIDKKKDFESMFPSIEELDRMEAFSPPTSQVPEDGNVLSERLYKLMKTSSTEHPHSVKSSVNTTNTRPTDQSLNTEADVSERLHRLMRRQQSSDIKQASEPQQNSHDSITTDIDEVSERLHRLMRNRPSASQAESTPFTRGVSDQRAPDRPNEVTVKETTKTSTPVIDRTNPPESGHASIVASRKPFELANGKSEQRDERTSHGGGVATSNLSDGLKQDTRKRDSIKNQSPNQSLDDVSPPNDGDINNRVQRTSSLPSPDDLSNRRQSSTHRHSARFAALRAKWSPSPSAVSISPPRDRPEPIKLPTAEPTLEEARAAKPVTRSTTTPLKSPTDKKPHVPPKPTRLKGNRTISNPGLNIDEGDFASKFPSIEELNR</sequence>
<feature type="compositionally biased region" description="Low complexity" evidence="9">
    <location>
        <begin position="184"/>
        <end position="206"/>
    </location>
</feature>
<feature type="compositionally biased region" description="Polar residues" evidence="9">
    <location>
        <begin position="943"/>
        <end position="953"/>
    </location>
</feature>
<evidence type="ECO:0000256" key="8">
    <source>
        <dbReference type="ARBA" id="ARBA00048679"/>
    </source>
</evidence>
<organism evidence="11 12">
    <name type="scientific">Bifiguratus adelaidae</name>
    <dbReference type="NCBI Taxonomy" id="1938954"/>
    <lineage>
        <taxon>Eukaryota</taxon>
        <taxon>Fungi</taxon>
        <taxon>Fungi incertae sedis</taxon>
        <taxon>Mucoromycota</taxon>
        <taxon>Mucoromycotina</taxon>
        <taxon>Endogonomycetes</taxon>
        <taxon>Endogonales</taxon>
        <taxon>Endogonales incertae sedis</taxon>
        <taxon>Bifiguratus</taxon>
    </lineage>
</organism>
<feature type="region of interest" description="Disordered" evidence="9">
    <location>
        <begin position="655"/>
        <end position="705"/>
    </location>
</feature>
<dbReference type="SUPFAM" id="SSF56112">
    <property type="entry name" value="Protein kinase-like (PK-like)"/>
    <property type="match status" value="1"/>
</dbReference>
<dbReference type="GO" id="GO:0005737">
    <property type="term" value="C:cytoplasm"/>
    <property type="evidence" value="ECO:0007669"/>
    <property type="project" value="TreeGrafter"/>
</dbReference>
<feature type="region of interest" description="Disordered" evidence="9">
    <location>
        <begin position="110"/>
        <end position="137"/>
    </location>
</feature>
<evidence type="ECO:0000256" key="6">
    <source>
        <dbReference type="ARBA" id="ARBA00022840"/>
    </source>
</evidence>
<comment type="catalytic activity">
    <reaction evidence="7">
        <text>L-threonyl-[protein] + ATP = O-phospho-L-threonyl-[protein] + ADP + H(+)</text>
        <dbReference type="Rhea" id="RHEA:46608"/>
        <dbReference type="Rhea" id="RHEA-COMP:11060"/>
        <dbReference type="Rhea" id="RHEA-COMP:11605"/>
        <dbReference type="ChEBI" id="CHEBI:15378"/>
        <dbReference type="ChEBI" id="CHEBI:30013"/>
        <dbReference type="ChEBI" id="CHEBI:30616"/>
        <dbReference type="ChEBI" id="CHEBI:61977"/>
        <dbReference type="ChEBI" id="CHEBI:456216"/>
        <dbReference type="EC" id="2.7.11.1"/>
    </reaction>
</comment>
<feature type="compositionally biased region" description="Low complexity" evidence="9">
    <location>
        <begin position="19"/>
        <end position="36"/>
    </location>
</feature>
<proteinExistence type="predicted"/>
<comment type="caution">
    <text evidence="11">The sequence shown here is derived from an EMBL/GenBank/DDBJ whole genome shotgun (WGS) entry which is preliminary data.</text>
</comment>
<feature type="compositionally biased region" description="Basic and acidic residues" evidence="9">
    <location>
        <begin position="961"/>
        <end position="975"/>
    </location>
</feature>
<protein>
    <recommendedName>
        <fullName evidence="1">non-specific serine/threonine protein kinase</fullName>
        <ecNumber evidence="1">2.7.11.1</ecNumber>
    </recommendedName>
</protein>
<evidence type="ECO:0000256" key="4">
    <source>
        <dbReference type="ARBA" id="ARBA00022741"/>
    </source>
</evidence>
<dbReference type="InterPro" id="IPR008271">
    <property type="entry name" value="Ser/Thr_kinase_AS"/>
</dbReference>
<name>A0A261Y6S1_9FUNG</name>
<feature type="region of interest" description="Disordered" evidence="9">
    <location>
        <begin position="221"/>
        <end position="280"/>
    </location>
</feature>
<feature type="compositionally biased region" description="Polar residues" evidence="9">
    <location>
        <begin position="655"/>
        <end position="668"/>
    </location>
</feature>
<accession>A0A261Y6S1</accession>
<dbReference type="InterPro" id="IPR011009">
    <property type="entry name" value="Kinase-like_dom_sf"/>
</dbReference>
<evidence type="ECO:0000259" key="10">
    <source>
        <dbReference type="PROSITE" id="PS50011"/>
    </source>
</evidence>
<reference evidence="11 12" key="1">
    <citation type="journal article" date="2017" name="Mycologia">
        <title>Bifiguratus adelaidae, gen. et sp. nov., a new member of Mucoromycotina in endophytic and soil-dwelling habitats.</title>
        <authorList>
            <person name="Torres-Cruz T.J."/>
            <person name="Billingsley Tobias T.L."/>
            <person name="Almatruk M."/>
            <person name="Hesse C."/>
            <person name="Kuske C.R."/>
            <person name="Desiro A."/>
            <person name="Benucci G.M."/>
            <person name="Bonito G."/>
            <person name="Stajich J.E."/>
            <person name="Dunlap C."/>
            <person name="Arnold A.E."/>
            <person name="Porras-Alfaro A."/>
        </authorList>
    </citation>
    <scope>NUCLEOTIDE SEQUENCE [LARGE SCALE GENOMIC DNA]</scope>
    <source>
        <strain evidence="11 12">AZ0501</strain>
    </source>
</reference>
<dbReference type="GO" id="GO:0004674">
    <property type="term" value="F:protein serine/threonine kinase activity"/>
    <property type="evidence" value="ECO:0007669"/>
    <property type="project" value="UniProtKB-KW"/>
</dbReference>
<evidence type="ECO:0000256" key="7">
    <source>
        <dbReference type="ARBA" id="ARBA00047899"/>
    </source>
</evidence>
<feature type="region of interest" description="Disordered" evidence="9">
    <location>
        <begin position="861"/>
        <end position="1191"/>
    </location>
</feature>
<evidence type="ECO:0000256" key="1">
    <source>
        <dbReference type="ARBA" id="ARBA00012513"/>
    </source>
</evidence>
<evidence type="ECO:0000256" key="3">
    <source>
        <dbReference type="ARBA" id="ARBA00022679"/>
    </source>
</evidence>
<evidence type="ECO:0000256" key="2">
    <source>
        <dbReference type="ARBA" id="ARBA00022527"/>
    </source>
</evidence>
<dbReference type="PANTHER" id="PTHR22967">
    <property type="entry name" value="SERINE/THREONINE PROTEIN KINASE"/>
    <property type="match status" value="1"/>
</dbReference>
<feature type="compositionally biased region" description="Polar residues" evidence="9">
    <location>
        <begin position="111"/>
        <end position="123"/>
    </location>
</feature>
<dbReference type="InterPro" id="IPR000719">
    <property type="entry name" value="Prot_kinase_dom"/>
</dbReference>
<keyword evidence="5" id="KW-0418">Kinase</keyword>
<dbReference type="PROSITE" id="PS50011">
    <property type="entry name" value="PROTEIN_KINASE_DOM"/>
    <property type="match status" value="1"/>
</dbReference>
<dbReference type="Proteomes" id="UP000242875">
    <property type="component" value="Unassembled WGS sequence"/>
</dbReference>
<feature type="compositionally biased region" description="Polar residues" evidence="9">
    <location>
        <begin position="871"/>
        <end position="892"/>
    </location>
</feature>
<feature type="region of interest" description="Disordered" evidence="9">
    <location>
        <begin position="741"/>
        <end position="806"/>
    </location>
</feature>
<feature type="compositionally biased region" description="Basic and acidic residues" evidence="9">
    <location>
        <begin position="1031"/>
        <end position="1041"/>
    </location>
</feature>